<sequence length="98" mass="11612">MKKRQEKRMKMRMGRSRMDMQQNDLQRKKRRFLSSYPFLLLLSLLPPFQPVLALSFSLWLHTISDEEGLEMLSDREEGMGLRVSLPPQVLAFLRCSQI</sequence>
<reference evidence="3" key="1">
    <citation type="journal article" date="2017" name="PLoS ONE">
        <title>The Agassiz's desert tortoise genome provides a resource for the conservation of a threatened species.</title>
        <authorList>
            <person name="Tollis M."/>
            <person name="DeNardo D.F."/>
            <person name="Cornelius J.A."/>
            <person name="Dolby G.A."/>
            <person name="Edwards T."/>
            <person name="Henen B.T."/>
            <person name="Karl A.E."/>
            <person name="Murphy R.W."/>
            <person name="Kusumi K."/>
        </authorList>
    </citation>
    <scope>NUCLEOTIDE SEQUENCE [LARGE SCALE GENOMIC DNA]</scope>
</reference>
<organism evidence="2 3">
    <name type="scientific">Gopherus agassizii</name>
    <name type="common">Agassiz's desert tortoise</name>
    <dbReference type="NCBI Taxonomy" id="38772"/>
    <lineage>
        <taxon>Eukaryota</taxon>
        <taxon>Metazoa</taxon>
        <taxon>Chordata</taxon>
        <taxon>Craniata</taxon>
        <taxon>Vertebrata</taxon>
        <taxon>Euteleostomi</taxon>
        <taxon>Archelosauria</taxon>
        <taxon>Testudinata</taxon>
        <taxon>Testudines</taxon>
        <taxon>Cryptodira</taxon>
        <taxon>Durocryptodira</taxon>
        <taxon>Testudinoidea</taxon>
        <taxon>Testudinidae</taxon>
        <taxon>Gopherus</taxon>
    </lineage>
</organism>
<evidence type="ECO:0000313" key="2">
    <source>
        <dbReference type="Ensembl" id="ENSGAGP00000030132.1"/>
    </source>
</evidence>
<name>A0A452IQ95_9SAUR</name>
<evidence type="ECO:0000256" key="1">
    <source>
        <dbReference type="SAM" id="MobiDB-lite"/>
    </source>
</evidence>
<proteinExistence type="predicted"/>
<feature type="region of interest" description="Disordered" evidence="1">
    <location>
        <begin position="1"/>
        <end position="24"/>
    </location>
</feature>
<dbReference type="Proteomes" id="UP000291020">
    <property type="component" value="Unassembled WGS sequence"/>
</dbReference>
<keyword evidence="3" id="KW-1185">Reference proteome</keyword>
<dbReference type="AlphaFoldDB" id="A0A452IQ95"/>
<dbReference type="Ensembl" id="ENSGAGT00000034210.1">
    <property type="protein sequence ID" value="ENSGAGP00000030132.1"/>
    <property type="gene ID" value="ENSGAGG00000021738.1"/>
</dbReference>
<reference evidence="2" key="2">
    <citation type="submission" date="2025-08" db="UniProtKB">
        <authorList>
            <consortium name="Ensembl"/>
        </authorList>
    </citation>
    <scope>IDENTIFICATION</scope>
</reference>
<feature type="compositionally biased region" description="Basic residues" evidence="1">
    <location>
        <begin position="1"/>
        <end position="15"/>
    </location>
</feature>
<protein>
    <submittedName>
        <fullName evidence="2">Uncharacterized protein</fullName>
    </submittedName>
</protein>
<reference evidence="2" key="3">
    <citation type="submission" date="2025-09" db="UniProtKB">
        <authorList>
            <consortium name="Ensembl"/>
        </authorList>
    </citation>
    <scope>IDENTIFICATION</scope>
</reference>
<accession>A0A452IQ95</accession>
<evidence type="ECO:0000313" key="3">
    <source>
        <dbReference type="Proteomes" id="UP000291020"/>
    </source>
</evidence>